<accession>A0A2V3U559</accession>
<protein>
    <submittedName>
        <fullName evidence="1">Uncharacterized protein</fullName>
    </submittedName>
</protein>
<proteinExistence type="predicted"/>
<dbReference type="RefSeq" id="WP_110375277.1">
    <property type="nucleotide sequence ID" value="NZ_CAKNFM010000006.1"/>
</dbReference>
<reference evidence="1 2" key="1">
    <citation type="submission" date="2018-05" db="EMBL/GenBank/DDBJ databases">
        <title>Genomic Encyclopedia of Type Strains, Phase IV (KMG-IV): sequencing the most valuable type-strain genomes for metagenomic binning, comparative biology and taxonomic classification.</title>
        <authorList>
            <person name="Goeker M."/>
        </authorList>
    </citation>
    <scope>NUCLEOTIDE SEQUENCE [LARGE SCALE GENOMIC DNA]</scope>
    <source>
        <strain evidence="1 2">DSM 6462</strain>
    </source>
</reference>
<dbReference type="Proteomes" id="UP000248021">
    <property type="component" value="Unassembled WGS sequence"/>
</dbReference>
<keyword evidence="2" id="KW-1185">Reference proteome</keyword>
<dbReference type="AlphaFoldDB" id="A0A2V3U559"/>
<comment type="caution">
    <text evidence="1">The sequence shown here is derived from an EMBL/GenBank/DDBJ whole genome shotgun (WGS) entry which is preliminary data.</text>
</comment>
<organism evidence="1 2">
    <name type="scientific">Chelatococcus asaccharovorans</name>
    <dbReference type="NCBI Taxonomy" id="28210"/>
    <lineage>
        <taxon>Bacteria</taxon>
        <taxon>Pseudomonadati</taxon>
        <taxon>Pseudomonadota</taxon>
        <taxon>Alphaproteobacteria</taxon>
        <taxon>Hyphomicrobiales</taxon>
        <taxon>Chelatococcaceae</taxon>
        <taxon>Chelatococcus</taxon>
    </lineage>
</organism>
<name>A0A2V3U559_9HYPH</name>
<evidence type="ECO:0000313" key="2">
    <source>
        <dbReference type="Proteomes" id="UP000248021"/>
    </source>
</evidence>
<dbReference type="EMBL" id="QJJK01000006">
    <property type="protein sequence ID" value="PXW57955.1"/>
    <property type="molecule type" value="Genomic_DNA"/>
</dbReference>
<evidence type="ECO:0000313" key="1">
    <source>
        <dbReference type="EMBL" id="PXW57955.1"/>
    </source>
</evidence>
<gene>
    <name evidence="1" type="ORF">C7450_106128</name>
</gene>
<sequence length="127" mass="14406">MARLTNGKFYALHALSHGIVFEFRDFLTLRKRSREKPAFGDGRLFPTPNEVTVAWLTPRLRGDFAVESRAGGITQMVMLGDSGDASALARDLRFTFMPGERQRCTYMARYEVTAFTHMKWAKQAGLI</sequence>